<proteinExistence type="predicted"/>
<organism evidence="1 2">
    <name type="scientific">Bambusicola thoracicus</name>
    <name type="common">Chinese bamboo-partridge</name>
    <name type="synonym">Perdix thoracica</name>
    <dbReference type="NCBI Taxonomy" id="9083"/>
    <lineage>
        <taxon>Eukaryota</taxon>
        <taxon>Metazoa</taxon>
        <taxon>Chordata</taxon>
        <taxon>Craniata</taxon>
        <taxon>Vertebrata</taxon>
        <taxon>Euteleostomi</taxon>
        <taxon>Archelosauria</taxon>
        <taxon>Archosauria</taxon>
        <taxon>Dinosauria</taxon>
        <taxon>Saurischia</taxon>
        <taxon>Theropoda</taxon>
        <taxon>Coelurosauria</taxon>
        <taxon>Aves</taxon>
        <taxon>Neognathae</taxon>
        <taxon>Galloanserae</taxon>
        <taxon>Galliformes</taxon>
        <taxon>Phasianidae</taxon>
        <taxon>Perdicinae</taxon>
        <taxon>Bambusicola</taxon>
    </lineage>
</organism>
<evidence type="ECO:0000313" key="2">
    <source>
        <dbReference type="Proteomes" id="UP000237246"/>
    </source>
</evidence>
<name>A0A2P4SLN1_BAMTH</name>
<gene>
    <name evidence="1" type="ORF">CIB84_011246</name>
</gene>
<dbReference type="Proteomes" id="UP000237246">
    <property type="component" value="Unassembled WGS sequence"/>
</dbReference>
<sequence>MLHQIQQYSMRACKGTGLKLKGILFRNLVLLQ</sequence>
<dbReference type="EMBL" id="PPHD01037034">
    <property type="protein sequence ID" value="POI25004.1"/>
    <property type="molecule type" value="Genomic_DNA"/>
</dbReference>
<accession>A0A2P4SLN1</accession>
<protein>
    <submittedName>
        <fullName evidence="1">Uncharacterized protein</fullName>
    </submittedName>
</protein>
<reference evidence="1 2" key="1">
    <citation type="submission" date="2018-01" db="EMBL/GenBank/DDBJ databases">
        <title>Comparison of the Chinese Bamboo Partridge and Red Junglefowl genome sequences highlights the importance of demography in genome evolution.</title>
        <authorList>
            <person name="Tiley G.P."/>
            <person name="Kimball R.T."/>
            <person name="Braun E.L."/>
            <person name="Burleigh J.G."/>
        </authorList>
    </citation>
    <scope>NUCLEOTIDE SEQUENCE [LARGE SCALE GENOMIC DNA]</scope>
    <source>
        <strain evidence="1">RTK389</strain>
        <tissue evidence="1">Blood</tissue>
    </source>
</reference>
<comment type="caution">
    <text evidence="1">The sequence shown here is derived from an EMBL/GenBank/DDBJ whole genome shotgun (WGS) entry which is preliminary data.</text>
</comment>
<keyword evidence="2" id="KW-1185">Reference proteome</keyword>
<evidence type="ECO:0000313" key="1">
    <source>
        <dbReference type="EMBL" id="POI25004.1"/>
    </source>
</evidence>
<dbReference type="AlphaFoldDB" id="A0A2P4SLN1"/>